<dbReference type="GO" id="GO:0005737">
    <property type="term" value="C:cytoplasm"/>
    <property type="evidence" value="ECO:0007669"/>
    <property type="project" value="UniProtKB-SubCell"/>
</dbReference>
<dbReference type="NCBIfam" id="NF008629">
    <property type="entry name" value="PRK11617.1"/>
    <property type="match status" value="1"/>
</dbReference>
<dbReference type="Proteomes" id="UP000198405">
    <property type="component" value="Unassembled WGS sequence"/>
</dbReference>
<dbReference type="PANTHER" id="PTHR28511:SF1">
    <property type="entry name" value="ENDONUCLEASE V"/>
    <property type="match status" value="1"/>
</dbReference>
<dbReference type="RefSeq" id="WP_089322079.1">
    <property type="nucleotide sequence ID" value="NZ_FZOB01000001.1"/>
</dbReference>
<evidence type="ECO:0000256" key="6">
    <source>
        <dbReference type="HAMAP-Rule" id="MF_00801"/>
    </source>
</evidence>
<evidence type="ECO:0000256" key="4">
    <source>
        <dbReference type="ARBA" id="ARBA00022759"/>
    </source>
</evidence>
<proteinExistence type="inferred from homology"/>
<evidence type="ECO:0000256" key="1">
    <source>
        <dbReference type="ARBA" id="ARBA00004496"/>
    </source>
</evidence>
<keyword evidence="8" id="KW-1185">Reference proteome</keyword>
<keyword evidence="6" id="KW-0227">DNA damage</keyword>
<dbReference type="OrthoDB" id="9790916at2"/>
<keyword evidence="4 6" id="KW-0255">Endonuclease</keyword>
<comment type="function">
    <text evidence="6">DNA repair enzyme involved in the repair of deaminated bases. Selectively cleaves double-stranded DNA at the second phosphodiester bond 3' to a deoxyinosine leaving behind the intact lesion on the nicked DNA.</text>
</comment>
<evidence type="ECO:0000256" key="3">
    <source>
        <dbReference type="ARBA" id="ARBA00022722"/>
    </source>
</evidence>
<evidence type="ECO:0000256" key="2">
    <source>
        <dbReference type="ARBA" id="ARBA00022490"/>
    </source>
</evidence>
<reference evidence="8" key="1">
    <citation type="submission" date="2017-06" db="EMBL/GenBank/DDBJ databases">
        <authorList>
            <person name="Varghese N."/>
            <person name="Submissions S."/>
        </authorList>
    </citation>
    <scope>NUCLEOTIDE SEQUENCE [LARGE SCALE GENOMIC DNA]</scope>
    <source>
        <strain evidence="8">DSM 15668</strain>
    </source>
</reference>
<dbReference type="AlphaFoldDB" id="A0A238XK13"/>
<comment type="catalytic activity">
    <reaction evidence="6">
        <text>Endonucleolytic cleavage at apurinic or apyrimidinic sites to products with a 5'-phosphate.</text>
        <dbReference type="EC" id="3.1.21.7"/>
    </reaction>
</comment>
<dbReference type="PANTHER" id="PTHR28511">
    <property type="entry name" value="ENDONUCLEASE V"/>
    <property type="match status" value="1"/>
</dbReference>
<protein>
    <recommendedName>
        <fullName evidence="6">Endonuclease V</fullName>
        <ecNumber evidence="6">3.1.21.7</ecNumber>
    </recommendedName>
    <alternativeName>
        <fullName evidence="6">Deoxyinosine 3'endonuclease</fullName>
    </alternativeName>
    <alternativeName>
        <fullName evidence="6">Deoxyribonuclease V</fullName>
        <shortName evidence="6">DNase V</shortName>
    </alternativeName>
</protein>
<keyword evidence="6" id="KW-0460">Magnesium</keyword>
<evidence type="ECO:0000313" key="7">
    <source>
        <dbReference type="EMBL" id="SNR59050.1"/>
    </source>
</evidence>
<keyword evidence="2 6" id="KW-0963">Cytoplasm</keyword>
<dbReference type="GO" id="GO:0006281">
    <property type="term" value="P:DNA repair"/>
    <property type="evidence" value="ECO:0007669"/>
    <property type="project" value="UniProtKB-UniRule"/>
</dbReference>
<keyword evidence="3 6" id="KW-0540">Nuclease</keyword>
<dbReference type="InterPro" id="IPR007581">
    <property type="entry name" value="Endonuclease-V"/>
</dbReference>
<dbReference type="CDD" id="cd06559">
    <property type="entry name" value="Endonuclease_V"/>
    <property type="match status" value="1"/>
</dbReference>
<dbReference type="EMBL" id="FZOB01000001">
    <property type="protein sequence ID" value="SNR59050.1"/>
    <property type="molecule type" value="Genomic_DNA"/>
</dbReference>
<evidence type="ECO:0000313" key="8">
    <source>
        <dbReference type="Proteomes" id="UP000198405"/>
    </source>
</evidence>
<dbReference type="GO" id="GO:0003727">
    <property type="term" value="F:single-stranded RNA binding"/>
    <property type="evidence" value="ECO:0007669"/>
    <property type="project" value="TreeGrafter"/>
</dbReference>
<gene>
    <name evidence="6" type="primary">nfi</name>
    <name evidence="7" type="ORF">SAMN06265340_10141</name>
</gene>
<sequence length="225" mass="25136">MFNFKKAAVAQQILRKKVQVKPLETSINYVAGCDLTFLNPFKTPTVGIAAFTLFKYPELDLIEKVWISGEVEIPYVPGFLAFREIPLLVRAFNKLSTKPDIVIVDGHGIAHPRRMGVASHFGVVTGTPTIGCAKKPLYGNFSPPENRKGAFSFIFDEEGKRIGAVLRTKVNVKPVYVSPGHLIDVEGGLHLVYNCVKSYRLPEPTRISHNFLKGIRKQLMKNNKK</sequence>
<dbReference type="EC" id="3.1.21.7" evidence="6"/>
<feature type="binding site" evidence="6">
    <location>
        <position position="105"/>
    </location>
    <ligand>
        <name>Mg(2+)</name>
        <dbReference type="ChEBI" id="CHEBI:18420"/>
    </ligand>
</feature>
<keyword evidence="6" id="KW-0234">DNA repair</keyword>
<comment type="similarity">
    <text evidence="6">Belongs to the endonuclease V family.</text>
</comment>
<keyword evidence="5 6" id="KW-0378">Hydrolase</keyword>
<dbReference type="GO" id="GO:0000287">
    <property type="term" value="F:magnesium ion binding"/>
    <property type="evidence" value="ECO:0007669"/>
    <property type="project" value="UniProtKB-UniRule"/>
</dbReference>
<accession>A0A238XK13</accession>
<dbReference type="Gene3D" id="3.30.2170.10">
    <property type="entry name" value="archaeoglobus fulgidus dsm 4304 superfamily"/>
    <property type="match status" value="1"/>
</dbReference>
<feature type="site" description="Interaction with target DNA" evidence="6">
    <location>
        <position position="75"/>
    </location>
</feature>
<organism evidence="7 8">
    <name type="scientific">Desulfurobacterium atlanticum</name>
    <dbReference type="NCBI Taxonomy" id="240169"/>
    <lineage>
        <taxon>Bacteria</taxon>
        <taxon>Pseudomonadati</taxon>
        <taxon>Aquificota</taxon>
        <taxon>Aquificia</taxon>
        <taxon>Desulfurobacteriales</taxon>
        <taxon>Desulfurobacteriaceae</taxon>
        <taxon>Desulfurobacterium</taxon>
    </lineage>
</organism>
<dbReference type="Pfam" id="PF04493">
    <property type="entry name" value="Endonuclease_5"/>
    <property type="match status" value="1"/>
</dbReference>
<comment type="cofactor">
    <cofactor evidence="6">
        <name>Mg(2+)</name>
        <dbReference type="ChEBI" id="CHEBI:18420"/>
    </cofactor>
</comment>
<dbReference type="HAMAP" id="MF_00801">
    <property type="entry name" value="Endonuclease_5"/>
    <property type="match status" value="1"/>
</dbReference>
<dbReference type="GO" id="GO:0043737">
    <property type="term" value="F:deoxyribonuclease V activity"/>
    <property type="evidence" value="ECO:0007669"/>
    <property type="project" value="UniProtKB-UniRule"/>
</dbReference>
<name>A0A238XK13_9BACT</name>
<comment type="subcellular location">
    <subcellularLocation>
        <location evidence="1 6">Cytoplasm</location>
    </subcellularLocation>
</comment>
<dbReference type="GO" id="GO:0016891">
    <property type="term" value="F:RNA endonuclease activity producing 5'-phosphomonoesters, hydrolytic mechanism"/>
    <property type="evidence" value="ECO:0007669"/>
    <property type="project" value="TreeGrafter"/>
</dbReference>
<evidence type="ECO:0000256" key="5">
    <source>
        <dbReference type="ARBA" id="ARBA00022801"/>
    </source>
</evidence>
<feature type="binding site" evidence="6">
    <location>
        <position position="34"/>
    </location>
    <ligand>
        <name>Mg(2+)</name>
        <dbReference type="ChEBI" id="CHEBI:18420"/>
    </ligand>
</feature>
<keyword evidence="6" id="KW-0479">Metal-binding</keyword>